<sequence length="43" mass="4951">MLHEKMMRILEREVNGHRYRIAAQGLAPNCPAESEAMRITRIG</sequence>
<evidence type="ECO:0000313" key="1">
    <source>
        <dbReference type="EMBL" id="AEI76498.1"/>
    </source>
</evidence>
<accession>G0F120</accession>
<gene>
    <name evidence="1" type="ordered locus">CNE_1c11430</name>
</gene>
<proteinExistence type="predicted"/>
<dbReference type="HOGENOM" id="CLU_3232469_0_0_4"/>
<evidence type="ECO:0000313" key="2">
    <source>
        <dbReference type="Proteomes" id="UP000006798"/>
    </source>
</evidence>
<dbReference type="AlphaFoldDB" id="G0F120"/>
<dbReference type="KEGG" id="cnc:CNE_1c11430"/>
<dbReference type="EMBL" id="CP002877">
    <property type="protein sequence ID" value="AEI76498.1"/>
    <property type="molecule type" value="Genomic_DNA"/>
</dbReference>
<dbReference type="Proteomes" id="UP000006798">
    <property type="component" value="Chromosome 1"/>
</dbReference>
<name>G0F120_CUPNN</name>
<organism evidence="1 2">
    <name type="scientific">Cupriavidus necator (strain ATCC 43291 / DSM 13513 / CCUG 52238 / LMG 8453 / N-1)</name>
    <name type="common">Ralstonia eutropha</name>
    <dbReference type="NCBI Taxonomy" id="1042878"/>
    <lineage>
        <taxon>Bacteria</taxon>
        <taxon>Pseudomonadati</taxon>
        <taxon>Pseudomonadota</taxon>
        <taxon>Betaproteobacteria</taxon>
        <taxon>Burkholderiales</taxon>
        <taxon>Burkholderiaceae</taxon>
        <taxon>Cupriavidus</taxon>
    </lineage>
</organism>
<reference evidence="1 2" key="1">
    <citation type="journal article" date="2011" name="J. Bacteriol.">
        <title>Complete genome sequence of the type strain Cupriavidus necator N-1.</title>
        <authorList>
            <person name="Poehlein A."/>
            <person name="Kusian B."/>
            <person name="Friedrich B."/>
            <person name="Daniel R."/>
            <person name="Bowien B."/>
        </authorList>
    </citation>
    <scope>NUCLEOTIDE SEQUENCE [LARGE SCALE GENOMIC DNA]</scope>
    <source>
        <strain evidence="2">ATCC 43291 / DSM 13513 / CCUG 52238 / LMG 8453 / N-1</strain>
    </source>
</reference>
<protein>
    <submittedName>
        <fullName evidence="1">Uncharacterized protein</fullName>
    </submittedName>
</protein>